<evidence type="ECO:0000313" key="2">
    <source>
        <dbReference type="Proteomes" id="UP000243459"/>
    </source>
</evidence>
<keyword evidence="2" id="KW-1185">Reference proteome</keyword>
<gene>
    <name evidence="1" type="ORF">A4U43_C02F13750</name>
</gene>
<dbReference type="Gramene" id="ONK78054">
    <property type="protein sequence ID" value="ONK78054"/>
    <property type="gene ID" value="A4U43_C02F13750"/>
</dbReference>
<dbReference type="EMBL" id="CM007382">
    <property type="protein sequence ID" value="ONK78054.1"/>
    <property type="molecule type" value="Genomic_DNA"/>
</dbReference>
<protein>
    <submittedName>
        <fullName evidence="1">Uncharacterized protein</fullName>
    </submittedName>
</protein>
<dbReference type="Proteomes" id="UP000243459">
    <property type="component" value="Chromosome 2"/>
</dbReference>
<evidence type="ECO:0000313" key="1">
    <source>
        <dbReference type="EMBL" id="ONK78054.1"/>
    </source>
</evidence>
<name>A0A5P1FIX7_ASPOF</name>
<proteinExistence type="predicted"/>
<reference evidence="2" key="1">
    <citation type="journal article" date="2017" name="Nat. Commun.">
        <title>The asparagus genome sheds light on the origin and evolution of a young Y chromosome.</title>
        <authorList>
            <person name="Harkess A."/>
            <person name="Zhou J."/>
            <person name="Xu C."/>
            <person name="Bowers J.E."/>
            <person name="Van der Hulst R."/>
            <person name="Ayyampalayam S."/>
            <person name="Mercati F."/>
            <person name="Riccardi P."/>
            <person name="McKain M.R."/>
            <person name="Kakrana A."/>
            <person name="Tang H."/>
            <person name="Ray J."/>
            <person name="Groenendijk J."/>
            <person name="Arikit S."/>
            <person name="Mathioni S.M."/>
            <person name="Nakano M."/>
            <person name="Shan H."/>
            <person name="Telgmann-Rauber A."/>
            <person name="Kanno A."/>
            <person name="Yue Z."/>
            <person name="Chen H."/>
            <person name="Li W."/>
            <person name="Chen Y."/>
            <person name="Xu X."/>
            <person name="Zhang Y."/>
            <person name="Luo S."/>
            <person name="Chen H."/>
            <person name="Gao J."/>
            <person name="Mao Z."/>
            <person name="Pires J.C."/>
            <person name="Luo M."/>
            <person name="Kudrna D."/>
            <person name="Wing R.A."/>
            <person name="Meyers B.C."/>
            <person name="Yi K."/>
            <person name="Kong H."/>
            <person name="Lavrijsen P."/>
            <person name="Sunseri F."/>
            <person name="Falavigna A."/>
            <person name="Ye Y."/>
            <person name="Leebens-Mack J.H."/>
            <person name="Chen G."/>
        </authorList>
    </citation>
    <scope>NUCLEOTIDE SEQUENCE [LARGE SCALE GENOMIC DNA]</scope>
    <source>
        <strain evidence="2">cv. DH0086</strain>
    </source>
</reference>
<sequence>MQWNQEGGERVNDVAIGQRVGERVNRQYYLILDLDEGVKDHGLVVIEVNGVTLDLRLRGGARVPSVDREGFEALGFRYLFIAFNLFW</sequence>
<accession>A0A5P1FIX7</accession>
<dbReference type="AlphaFoldDB" id="A0A5P1FIX7"/>
<organism evidence="1 2">
    <name type="scientific">Asparagus officinalis</name>
    <name type="common">Garden asparagus</name>
    <dbReference type="NCBI Taxonomy" id="4686"/>
    <lineage>
        <taxon>Eukaryota</taxon>
        <taxon>Viridiplantae</taxon>
        <taxon>Streptophyta</taxon>
        <taxon>Embryophyta</taxon>
        <taxon>Tracheophyta</taxon>
        <taxon>Spermatophyta</taxon>
        <taxon>Magnoliopsida</taxon>
        <taxon>Liliopsida</taxon>
        <taxon>Asparagales</taxon>
        <taxon>Asparagaceae</taxon>
        <taxon>Asparagoideae</taxon>
        <taxon>Asparagus</taxon>
    </lineage>
</organism>